<reference evidence="6 7" key="1">
    <citation type="submission" date="2020-04" db="EMBL/GenBank/DDBJ databases">
        <title>Perkinsus chesapeaki whole genome sequence.</title>
        <authorList>
            <person name="Bogema D.R."/>
        </authorList>
    </citation>
    <scope>NUCLEOTIDE SEQUENCE [LARGE SCALE GENOMIC DNA]</scope>
    <source>
        <strain evidence="6">ATCC PRA-425</strain>
    </source>
</reference>
<keyword evidence="4" id="KW-0378">Hydrolase</keyword>
<evidence type="ECO:0000256" key="5">
    <source>
        <dbReference type="ARBA" id="ARBA00023180"/>
    </source>
</evidence>
<evidence type="ECO:0000256" key="1">
    <source>
        <dbReference type="ARBA" id="ARBA00011079"/>
    </source>
</evidence>
<dbReference type="PANTHER" id="PTHR11010">
    <property type="entry name" value="PROTEASE S28 PRO-X CARBOXYPEPTIDASE-RELATED"/>
    <property type="match status" value="1"/>
</dbReference>
<dbReference type="Gene3D" id="1.20.120.980">
    <property type="entry name" value="Serine carboxypeptidase S28, SKS domain"/>
    <property type="match status" value="1"/>
</dbReference>
<keyword evidence="5" id="KW-0325">Glycoprotein</keyword>
<keyword evidence="3" id="KW-0732">Signal</keyword>
<evidence type="ECO:0000313" key="7">
    <source>
        <dbReference type="Proteomes" id="UP000591131"/>
    </source>
</evidence>
<evidence type="ECO:0000313" key="6">
    <source>
        <dbReference type="EMBL" id="KAF4654557.1"/>
    </source>
</evidence>
<dbReference type="InterPro" id="IPR042269">
    <property type="entry name" value="Ser_carbopepase_S28_SKS"/>
</dbReference>
<dbReference type="EMBL" id="JAAPAO010000722">
    <property type="protein sequence ID" value="KAF4654557.1"/>
    <property type="molecule type" value="Genomic_DNA"/>
</dbReference>
<name>A0A7J6L5V8_PERCH</name>
<evidence type="ECO:0000256" key="4">
    <source>
        <dbReference type="ARBA" id="ARBA00022801"/>
    </source>
</evidence>
<comment type="caution">
    <text evidence="6">The sequence shown here is derived from an EMBL/GenBank/DDBJ whole genome shotgun (WGS) entry which is preliminary data.</text>
</comment>
<dbReference type="GO" id="GO:0070008">
    <property type="term" value="F:serine-type exopeptidase activity"/>
    <property type="evidence" value="ECO:0007669"/>
    <property type="project" value="InterPro"/>
</dbReference>
<sequence length="425" mass="47610">MPFASLVVALNIKLMNMLRYIHDACITMDYVFSRRYYEEDNQYYNPRKPILFLEVNPLVPLGSSAVYEMIDAARQIGASMVLLEQRYMGRSLPTREFSVATLKELFTVPQSVQDVVHFCRKMKEKVPGIKIILFGCSNGGMIAALARKYYSEFVDGAIVSSAALRIQLEYEKYAEVLGGDFSNPALGGSDKCLAVLRDAHTAFGEKLGSPEGRRLLERIFGLCDGDLEGWQLETAFTLYGDSTGEDLEYNDPQCEGDYCNIQKICSKLANEKKPPLDMLADIYKANSSPGSCLAVQLQQYVSILKDIMNSGTDRMNDFHVCTTRGLFGTCSHVTCPFFTGHDRDWFDYLTWLCEVGFGLSIEEILEGIEGFKAYVGDFRTTKNILSINGDADPWYPSSIFKEGEGPEVEMVNGASHCYWCSADNE</sequence>
<protein>
    <submittedName>
        <fullName evidence="6">Thymus-specific serine protease</fullName>
    </submittedName>
</protein>
<comment type="similarity">
    <text evidence="1">Belongs to the peptidase S28 family.</text>
</comment>
<accession>A0A7J6L5V8</accession>
<dbReference type="Pfam" id="PF05577">
    <property type="entry name" value="Peptidase_S28"/>
    <property type="match status" value="1"/>
</dbReference>
<dbReference type="GO" id="GO:0006508">
    <property type="term" value="P:proteolysis"/>
    <property type="evidence" value="ECO:0007669"/>
    <property type="project" value="UniProtKB-KW"/>
</dbReference>
<keyword evidence="7" id="KW-1185">Reference proteome</keyword>
<keyword evidence="2 6" id="KW-0645">Protease</keyword>
<gene>
    <name evidence="6" type="primary">PRSS16_38</name>
    <name evidence="6" type="ORF">FOL47_009915</name>
</gene>
<dbReference type="PANTHER" id="PTHR11010:SF117">
    <property type="entry name" value="SERINE PROTEASE 16"/>
    <property type="match status" value="1"/>
</dbReference>
<proteinExistence type="inferred from homology"/>
<dbReference type="GO" id="GO:0008239">
    <property type="term" value="F:dipeptidyl-peptidase activity"/>
    <property type="evidence" value="ECO:0007669"/>
    <property type="project" value="TreeGrafter"/>
</dbReference>
<evidence type="ECO:0000256" key="3">
    <source>
        <dbReference type="ARBA" id="ARBA00022729"/>
    </source>
</evidence>
<dbReference type="InterPro" id="IPR029058">
    <property type="entry name" value="AB_hydrolase_fold"/>
</dbReference>
<dbReference type="SUPFAM" id="SSF53474">
    <property type="entry name" value="alpha/beta-Hydrolases"/>
    <property type="match status" value="1"/>
</dbReference>
<dbReference type="OrthoDB" id="330834at2759"/>
<dbReference type="Proteomes" id="UP000591131">
    <property type="component" value="Unassembled WGS sequence"/>
</dbReference>
<organism evidence="6 7">
    <name type="scientific">Perkinsus chesapeaki</name>
    <name type="common">Clam parasite</name>
    <name type="synonym">Perkinsus andrewsi</name>
    <dbReference type="NCBI Taxonomy" id="330153"/>
    <lineage>
        <taxon>Eukaryota</taxon>
        <taxon>Sar</taxon>
        <taxon>Alveolata</taxon>
        <taxon>Perkinsozoa</taxon>
        <taxon>Perkinsea</taxon>
        <taxon>Perkinsida</taxon>
        <taxon>Perkinsidae</taxon>
        <taxon>Perkinsus</taxon>
    </lineage>
</organism>
<dbReference type="InterPro" id="IPR008758">
    <property type="entry name" value="Peptidase_S28"/>
</dbReference>
<dbReference type="AlphaFoldDB" id="A0A7J6L5V8"/>
<dbReference type="Gene3D" id="3.40.50.1820">
    <property type="entry name" value="alpha/beta hydrolase"/>
    <property type="match status" value="1"/>
</dbReference>
<evidence type="ECO:0000256" key="2">
    <source>
        <dbReference type="ARBA" id="ARBA00022670"/>
    </source>
</evidence>